<dbReference type="RefSeq" id="WP_380060337.1">
    <property type="nucleotide sequence ID" value="NZ_JBHSEI010000001.1"/>
</dbReference>
<sequence length="160" mass="17875">MNVIVAPADRAALWTALPTLPVTWDALPAEGVTLPDGLRFRRIDAPDHTPCLYVTLLESEPFYTQLEDGEGDYTDEERADPDAVIARHYDEADELMHAMVAEASHVLGESSERHKRRGASWLLEDRTLTVADVQWDKEEPIQVCVWLLPPGLTPFSVGLI</sequence>
<comment type="caution">
    <text evidence="1">The sequence shown here is derived from an EMBL/GenBank/DDBJ whole genome shotgun (WGS) entry which is preliminary data.</text>
</comment>
<organism evidence="1 2">
    <name type="scientific">Deinococcus hohokamensis</name>
    <dbReference type="NCBI Taxonomy" id="309883"/>
    <lineage>
        <taxon>Bacteria</taxon>
        <taxon>Thermotogati</taxon>
        <taxon>Deinococcota</taxon>
        <taxon>Deinococci</taxon>
        <taxon>Deinococcales</taxon>
        <taxon>Deinococcaceae</taxon>
        <taxon>Deinococcus</taxon>
    </lineage>
</organism>
<gene>
    <name evidence="1" type="ORF">ACFO0D_03045</name>
</gene>
<reference evidence="2" key="1">
    <citation type="journal article" date="2019" name="Int. J. Syst. Evol. Microbiol.">
        <title>The Global Catalogue of Microorganisms (GCM) 10K type strain sequencing project: providing services to taxonomists for standard genome sequencing and annotation.</title>
        <authorList>
            <consortium name="The Broad Institute Genomics Platform"/>
            <consortium name="The Broad Institute Genome Sequencing Center for Infectious Disease"/>
            <person name="Wu L."/>
            <person name="Ma J."/>
        </authorList>
    </citation>
    <scope>NUCLEOTIDE SEQUENCE [LARGE SCALE GENOMIC DNA]</scope>
    <source>
        <strain evidence="2">CCUG 55995</strain>
    </source>
</reference>
<dbReference type="Proteomes" id="UP001595952">
    <property type="component" value="Unassembled WGS sequence"/>
</dbReference>
<keyword evidence="2" id="KW-1185">Reference proteome</keyword>
<accession>A0ABV9I4L8</accession>
<proteinExistence type="predicted"/>
<protein>
    <submittedName>
        <fullName evidence="1">Uncharacterized protein</fullName>
    </submittedName>
</protein>
<evidence type="ECO:0000313" key="2">
    <source>
        <dbReference type="Proteomes" id="UP001595952"/>
    </source>
</evidence>
<name>A0ABV9I4L8_9DEIO</name>
<evidence type="ECO:0000313" key="1">
    <source>
        <dbReference type="EMBL" id="MFC4637312.1"/>
    </source>
</evidence>
<dbReference type="EMBL" id="JBHSEI010000001">
    <property type="protein sequence ID" value="MFC4637312.1"/>
    <property type="molecule type" value="Genomic_DNA"/>
</dbReference>